<dbReference type="InterPro" id="IPR017896">
    <property type="entry name" value="4Fe4S_Fe-S-bd"/>
</dbReference>
<dbReference type="PROSITE" id="PS51379">
    <property type="entry name" value="4FE4S_FER_2"/>
    <property type="match status" value="1"/>
</dbReference>
<dbReference type="GO" id="GO:0051539">
    <property type="term" value="F:4 iron, 4 sulfur cluster binding"/>
    <property type="evidence" value="ECO:0007669"/>
    <property type="project" value="UniProtKB-KW"/>
</dbReference>
<evidence type="ECO:0000256" key="5">
    <source>
        <dbReference type="ARBA" id="ARBA00022785"/>
    </source>
</evidence>
<dbReference type="SUPFAM" id="SSF46548">
    <property type="entry name" value="alpha-helical ferredoxin"/>
    <property type="match status" value="1"/>
</dbReference>
<keyword evidence="1" id="KW-0004">4Fe-4S</keyword>
<evidence type="ECO:0000313" key="10">
    <source>
        <dbReference type="EMBL" id="APC38816.1"/>
    </source>
</evidence>
<dbReference type="Pfam" id="PF08331">
    <property type="entry name" value="QueG_DUF1730"/>
    <property type="match status" value="1"/>
</dbReference>
<dbReference type="OrthoDB" id="9784571at2"/>
<accession>A0A1J0GCU9</accession>
<dbReference type="PROSITE" id="PS00198">
    <property type="entry name" value="4FE4S_FER_1"/>
    <property type="match status" value="1"/>
</dbReference>
<dbReference type="Pfam" id="PF13484">
    <property type="entry name" value="Fer4_16"/>
    <property type="match status" value="1"/>
</dbReference>
<dbReference type="GO" id="GO:0052693">
    <property type="term" value="F:epoxyqueuosine reductase activity"/>
    <property type="evidence" value="ECO:0007669"/>
    <property type="project" value="TreeGrafter"/>
</dbReference>
<organism evidence="10 11">
    <name type="scientific">Clostridium estertheticum subsp. estertheticum</name>
    <dbReference type="NCBI Taxonomy" id="1552"/>
    <lineage>
        <taxon>Bacteria</taxon>
        <taxon>Bacillati</taxon>
        <taxon>Bacillota</taxon>
        <taxon>Clostridia</taxon>
        <taxon>Eubacteriales</taxon>
        <taxon>Clostridiaceae</taxon>
        <taxon>Clostridium</taxon>
    </lineage>
</organism>
<keyword evidence="4" id="KW-0479">Metal-binding</keyword>
<dbReference type="InterPro" id="IPR013542">
    <property type="entry name" value="QueG_DUF1730"/>
</dbReference>
<dbReference type="GO" id="GO:0008616">
    <property type="term" value="P:tRNA queuosine(34) biosynthetic process"/>
    <property type="evidence" value="ECO:0007669"/>
    <property type="project" value="UniProtKB-KW"/>
</dbReference>
<dbReference type="InterPro" id="IPR017900">
    <property type="entry name" value="4Fe4S_Fe_S_CS"/>
</dbReference>
<keyword evidence="5" id="KW-0671">Queuosine biosynthesis</keyword>
<evidence type="ECO:0000259" key="9">
    <source>
        <dbReference type="PROSITE" id="PS51379"/>
    </source>
</evidence>
<evidence type="ECO:0000256" key="4">
    <source>
        <dbReference type="ARBA" id="ARBA00022723"/>
    </source>
</evidence>
<dbReference type="Proteomes" id="UP000182569">
    <property type="component" value="Chromosome"/>
</dbReference>
<dbReference type="NCBIfam" id="TIGR00276">
    <property type="entry name" value="tRNA epoxyqueuosine(34) reductase QueG"/>
    <property type="match status" value="1"/>
</dbReference>
<feature type="domain" description="4Fe-4S ferredoxin-type" evidence="9">
    <location>
        <begin position="166"/>
        <end position="196"/>
    </location>
</feature>
<name>A0A1J0GCU9_9CLOT</name>
<dbReference type="KEGG" id="ceu:A7L45_01405"/>
<proteinExistence type="predicted"/>
<dbReference type="EMBL" id="CP015756">
    <property type="protein sequence ID" value="APC38816.1"/>
    <property type="molecule type" value="Genomic_DNA"/>
</dbReference>
<evidence type="ECO:0000256" key="7">
    <source>
        <dbReference type="ARBA" id="ARBA00023004"/>
    </source>
</evidence>
<dbReference type="GO" id="GO:0046872">
    <property type="term" value="F:metal ion binding"/>
    <property type="evidence" value="ECO:0007669"/>
    <property type="project" value="UniProtKB-KW"/>
</dbReference>
<gene>
    <name evidence="10" type="ORF">A7L45_01405</name>
</gene>
<keyword evidence="2" id="KW-0963">Cytoplasm</keyword>
<evidence type="ECO:0000256" key="2">
    <source>
        <dbReference type="ARBA" id="ARBA00022490"/>
    </source>
</evidence>
<evidence type="ECO:0000256" key="8">
    <source>
        <dbReference type="ARBA" id="ARBA00023014"/>
    </source>
</evidence>
<reference evidence="11" key="1">
    <citation type="journal article" date="2016" name="Front. Microbiol.">
        <title>Complete Genome Sequence of Clostridium estertheticum DSM 8809, a Microbe Identified in Spoiled Vacuum Packed Beef.</title>
        <authorList>
            <person name="Yu Z."/>
            <person name="Gunn L."/>
            <person name="Brennan E."/>
            <person name="Reid R."/>
            <person name="Wall P.G."/>
            <person name="Gaora O.P."/>
            <person name="Hurley D."/>
            <person name="Bolton D."/>
            <person name="Fanning S."/>
        </authorList>
    </citation>
    <scope>NUCLEOTIDE SEQUENCE [LARGE SCALE GENOMIC DNA]</scope>
    <source>
        <strain evidence="11">DSM 8809</strain>
    </source>
</reference>
<dbReference type="STRING" id="1552.A7L45_01405"/>
<evidence type="ECO:0000256" key="3">
    <source>
        <dbReference type="ARBA" id="ARBA00022694"/>
    </source>
</evidence>
<protein>
    <submittedName>
        <fullName evidence="10">tRNA epoxyqueuosine(34) reductase QueG</fullName>
    </submittedName>
</protein>
<dbReference type="RefSeq" id="WP_071611113.1">
    <property type="nucleotide sequence ID" value="NZ_CP015756.1"/>
</dbReference>
<evidence type="ECO:0000256" key="6">
    <source>
        <dbReference type="ARBA" id="ARBA00023002"/>
    </source>
</evidence>
<keyword evidence="7" id="KW-0408">Iron</keyword>
<keyword evidence="6" id="KW-0560">Oxidoreductase</keyword>
<evidence type="ECO:0000256" key="1">
    <source>
        <dbReference type="ARBA" id="ARBA00022485"/>
    </source>
</evidence>
<keyword evidence="8" id="KW-0411">Iron-sulfur</keyword>
<evidence type="ECO:0000313" key="11">
    <source>
        <dbReference type="Proteomes" id="UP000182569"/>
    </source>
</evidence>
<dbReference type="InterPro" id="IPR004453">
    <property type="entry name" value="QueG"/>
</dbReference>
<sequence>MSIKDDIIEFCSINGLDVIGFSECRIFHELNPYFDKRKKLGLENEFEEKELDKKINPFIYMEDGKTIISIAFPYLYNNDISGKVYFSNYTMGRDYHLVLIEYMKKICTYIEELGAKAMYFVDSNALPERYIASLCGLGFIGKNNMLITKRYGSYVFLGEIITDLMIEPDKSVTQKCGDCEICLSSCPTSAIVKGKVGINNNSNICLSYITQKKDIEDLWFEKLGGRLFGCDTCQKVCPYNKKVEWSVIKEFKPYEHMKTPELKVLMNIDNKLFKDMYKITSCGWRGKNIIKRNAIINAFIIEKVEIIALQKDTSPYIRDYYYRLLKFFKL</sequence>
<dbReference type="PANTHER" id="PTHR30002">
    <property type="entry name" value="EPOXYQUEUOSINE REDUCTASE"/>
    <property type="match status" value="1"/>
</dbReference>
<keyword evidence="3" id="KW-0819">tRNA processing</keyword>
<keyword evidence="11" id="KW-1185">Reference proteome</keyword>
<dbReference type="AlphaFoldDB" id="A0A1J0GCU9"/>
<dbReference type="PANTHER" id="PTHR30002:SF4">
    <property type="entry name" value="EPOXYQUEUOSINE REDUCTASE"/>
    <property type="match status" value="1"/>
</dbReference>
<dbReference type="Gene3D" id="3.30.70.20">
    <property type="match status" value="1"/>
</dbReference>